<reference evidence="12" key="1">
    <citation type="journal article" date="2018" name="Nat. Microbiol.">
        <title>Leveraging single-cell genomics to expand the fungal tree of life.</title>
        <authorList>
            <person name="Ahrendt S.R."/>
            <person name="Quandt C.A."/>
            <person name="Ciobanu D."/>
            <person name="Clum A."/>
            <person name="Salamov A."/>
            <person name="Andreopoulos B."/>
            <person name="Cheng J.F."/>
            <person name="Woyke T."/>
            <person name="Pelin A."/>
            <person name="Henrissat B."/>
            <person name="Reynolds N.K."/>
            <person name="Benny G.L."/>
            <person name="Smith M.E."/>
            <person name="James T.Y."/>
            <person name="Grigoriev I.V."/>
        </authorList>
    </citation>
    <scope>NUCLEOTIDE SEQUENCE [LARGE SCALE GENOMIC DNA]</scope>
    <source>
        <strain evidence="12">Benny S71-1</strain>
    </source>
</reference>
<evidence type="ECO:0000313" key="11">
    <source>
        <dbReference type="EMBL" id="RKP22418.1"/>
    </source>
</evidence>
<name>A0A4P9YRZ8_9FUNG</name>
<gene>
    <name evidence="11" type="ORF">SYNPS1DRAFT_20099</name>
</gene>
<dbReference type="OrthoDB" id="1916310at2759"/>
<keyword evidence="12" id="KW-1185">Reference proteome</keyword>
<accession>A0A4P9YRZ8</accession>
<evidence type="ECO:0000313" key="12">
    <source>
        <dbReference type="Proteomes" id="UP000278143"/>
    </source>
</evidence>
<dbReference type="EMBL" id="KZ992132">
    <property type="protein sequence ID" value="RKP22418.1"/>
    <property type="molecule type" value="Genomic_DNA"/>
</dbReference>
<dbReference type="AlphaFoldDB" id="A0A4P9YRZ8"/>
<dbReference type="PANTHER" id="PTHR21304">
    <property type="entry name" value="MICOS COMPLEX SUBUNIT MIC10"/>
    <property type="match status" value="1"/>
</dbReference>
<comment type="similarity">
    <text evidence="3 9">Belongs to the MICOS complex subunit Mic10 family.</text>
</comment>
<evidence type="ECO:0000256" key="1">
    <source>
        <dbReference type="ARBA" id="ARBA00002689"/>
    </source>
</evidence>
<keyword evidence="7 9" id="KW-0496">Mitochondrion</keyword>
<proteinExistence type="inferred from homology"/>
<comment type="subcellular location">
    <subcellularLocation>
        <location evidence="2 9">Mitochondrion inner membrane</location>
        <topology evidence="2 9">Single-pass membrane protein</topology>
    </subcellularLocation>
</comment>
<keyword evidence="5 9" id="KW-0999">Mitochondrion inner membrane</keyword>
<dbReference type="PANTHER" id="PTHR21304:SF0">
    <property type="entry name" value="MICOS COMPLEX SUBUNIT MIC10"/>
    <property type="match status" value="1"/>
</dbReference>
<feature type="signal peptide" evidence="10">
    <location>
        <begin position="1"/>
        <end position="27"/>
    </location>
</feature>
<evidence type="ECO:0000256" key="2">
    <source>
        <dbReference type="ARBA" id="ARBA00004434"/>
    </source>
</evidence>
<protein>
    <recommendedName>
        <fullName evidence="9">MICOS complex subunit MIC10</fullName>
    </recommendedName>
</protein>
<dbReference type="Pfam" id="PF04418">
    <property type="entry name" value="DUF543"/>
    <property type="match status" value="1"/>
</dbReference>
<dbReference type="Proteomes" id="UP000278143">
    <property type="component" value="Unassembled WGS sequence"/>
</dbReference>
<evidence type="ECO:0000256" key="3">
    <source>
        <dbReference type="ARBA" id="ARBA00006792"/>
    </source>
</evidence>
<organism evidence="11 12">
    <name type="scientific">Syncephalis pseudoplumigaleata</name>
    <dbReference type="NCBI Taxonomy" id="1712513"/>
    <lineage>
        <taxon>Eukaryota</taxon>
        <taxon>Fungi</taxon>
        <taxon>Fungi incertae sedis</taxon>
        <taxon>Zoopagomycota</taxon>
        <taxon>Zoopagomycotina</taxon>
        <taxon>Zoopagomycetes</taxon>
        <taxon>Zoopagales</taxon>
        <taxon>Piptocephalidaceae</taxon>
        <taxon>Syncephalis</taxon>
    </lineage>
</organism>
<keyword evidence="10" id="KW-0732">Signal</keyword>
<comment type="function">
    <text evidence="1 9">Component of the MICOS complex, a large protein complex of the mitochondrial inner membrane that plays crucial roles in the maintenance of crista junctions, inner membrane architecture, and formation of contact sites to the outer membrane.</text>
</comment>
<evidence type="ECO:0000256" key="6">
    <source>
        <dbReference type="ARBA" id="ARBA00022989"/>
    </source>
</evidence>
<evidence type="ECO:0000256" key="9">
    <source>
        <dbReference type="RuleBase" id="RU363011"/>
    </source>
</evidence>
<feature type="chain" id="PRO_5020521967" description="MICOS complex subunit MIC10" evidence="10">
    <location>
        <begin position="28"/>
        <end position="124"/>
    </location>
</feature>
<evidence type="ECO:0000256" key="7">
    <source>
        <dbReference type="ARBA" id="ARBA00023128"/>
    </source>
</evidence>
<keyword evidence="6" id="KW-1133">Transmembrane helix</keyword>
<evidence type="ECO:0000256" key="10">
    <source>
        <dbReference type="SAM" id="SignalP"/>
    </source>
</evidence>
<comment type="subunit">
    <text evidence="9">Component of the mitochondrial contact site and cristae organizing system (MICOS) complex.</text>
</comment>
<evidence type="ECO:0000256" key="5">
    <source>
        <dbReference type="ARBA" id="ARBA00022792"/>
    </source>
</evidence>
<evidence type="ECO:0000256" key="8">
    <source>
        <dbReference type="ARBA" id="ARBA00023136"/>
    </source>
</evidence>
<evidence type="ECO:0000256" key="4">
    <source>
        <dbReference type="ARBA" id="ARBA00022692"/>
    </source>
</evidence>
<dbReference type="InterPro" id="IPR007512">
    <property type="entry name" value="Mic10"/>
</dbReference>
<sequence length="124" mass="13384">MSEASSSSSSSSSAIVFALLLARAARGAFLQADVSSRFYCCCCHLLLHCLPSQRFCFRIEHTGIGLGVGIVASVLFFKRRAWPVTLGAGFGIGTAYTECQSIFRPPSAFYRPVDKQSSGEQFST</sequence>
<dbReference type="GO" id="GO:0061617">
    <property type="term" value="C:MICOS complex"/>
    <property type="evidence" value="ECO:0007669"/>
    <property type="project" value="UniProtKB-UniRule"/>
</dbReference>
<keyword evidence="8" id="KW-0472">Membrane</keyword>
<keyword evidence="4" id="KW-0812">Transmembrane</keyword>